<dbReference type="AlphaFoldDB" id="A0A0C9VQJ2"/>
<evidence type="ECO:0000313" key="4">
    <source>
        <dbReference type="Proteomes" id="UP000053820"/>
    </source>
</evidence>
<evidence type="ECO:0000259" key="2">
    <source>
        <dbReference type="Pfam" id="PF20415"/>
    </source>
</evidence>
<protein>
    <recommendedName>
        <fullName evidence="2">DUF6699 domain-containing protein</fullName>
    </recommendedName>
</protein>
<feature type="domain" description="DUF6699" evidence="2">
    <location>
        <begin position="262"/>
        <end position="392"/>
    </location>
</feature>
<feature type="compositionally biased region" description="Low complexity" evidence="1">
    <location>
        <begin position="71"/>
        <end position="80"/>
    </location>
</feature>
<proteinExistence type="predicted"/>
<name>A0A0C9VQJ2_9AGAM</name>
<dbReference type="Pfam" id="PF20415">
    <property type="entry name" value="DUF6699"/>
    <property type="match status" value="1"/>
</dbReference>
<feature type="region of interest" description="Disordered" evidence="1">
    <location>
        <begin position="62"/>
        <end position="88"/>
    </location>
</feature>
<dbReference type="InterPro" id="IPR046522">
    <property type="entry name" value="DUF6699"/>
</dbReference>
<dbReference type="OrthoDB" id="3265169at2759"/>
<keyword evidence="4" id="KW-1185">Reference proteome</keyword>
<feature type="region of interest" description="Disordered" evidence="1">
    <location>
        <begin position="1"/>
        <end position="45"/>
    </location>
</feature>
<evidence type="ECO:0000256" key="1">
    <source>
        <dbReference type="SAM" id="MobiDB-lite"/>
    </source>
</evidence>
<reference evidence="3 4" key="1">
    <citation type="submission" date="2014-04" db="EMBL/GenBank/DDBJ databases">
        <title>Evolutionary Origins and Diversification of the Mycorrhizal Mutualists.</title>
        <authorList>
            <consortium name="DOE Joint Genome Institute"/>
            <consortium name="Mycorrhizal Genomics Consortium"/>
            <person name="Kohler A."/>
            <person name="Kuo A."/>
            <person name="Nagy L.G."/>
            <person name="Floudas D."/>
            <person name="Copeland A."/>
            <person name="Barry K.W."/>
            <person name="Cichocki N."/>
            <person name="Veneault-Fourrey C."/>
            <person name="LaButti K."/>
            <person name="Lindquist E.A."/>
            <person name="Lipzen A."/>
            <person name="Lundell T."/>
            <person name="Morin E."/>
            <person name="Murat C."/>
            <person name="Riley R."/>
            <person name="Ohm R."/>
            <person name="Sun H."/>
            <person name="Tunlid A."/>
            <person name="Henrissat B."/>
            <person name="Grigoriev I.V."/>
            <person name="Hibbett D.S."/>
            <person name="Martin F."/>
        </authorList>
    </citation>
    <scope>NUCLEOTIDE SEQUENCE [LARGE SCALE GENOMIC DNA]</scope>
    <source>
        <strain evidence="3 4">MD-312</strain>
    </source>
</reference>
<evidence type="ECO:0000313" key="3">
    <source>
        <dbReference type="EMBL" id="KIJ59995.1"/>
    </source>
</evidence>
<feature type="compositionally biased region" description="Polar residues" evidence="1">
    <location>
        <begin position="133"/>
        <end position="160"/>
    </location>
</feature>
<gene>
    <name evidence="3" type="ORF">HYDPIDRAFT_117917</name>
</gene>
<dbReference type="Proteomes" id="UP000053820">
    <property type="component" value="Unassembled WGS sequence"/>
</dbReference>
<organism evidence="3 4">
    <name type="scientific">Hydnomerulius pinastri MD-312</name>
    <dbReference type="NCBI Taxonomy" id="994086"/>
    <lineage>
        <taxon>Eukaryota</taxon>
        <taxon>Fungi</taxon>
        <taxon>Dikarya</taxon>
        <taxon>Basidiomycota</taxon>
        <taxon>Agaricomycotina</taxon>
        <taxon>Agaricomycetes</taxon>
        <taxon>Agaricomycetidae</taxon>
        <taxon>Boletales</taxon>
        <taxon>Boletales incertae sedis</taxon>
        <taxon>Leucogyrophana</taxon>
    </lineage>
</organism>
<dbReference type="HOGENOM" id="CLU_774278_0_0_1"/>
<accession>A0A0C9VQJ2</accession>
<feature type="compositionally biased region" description="Low complexity" evidence="1">
    <location>
        <begin position="186"/>
        <end position="198"/>
    </location>
</feature>
<feature type="region of interest" description="Disordered" evidence="1">
    <location>
        <begin position="128"/>
        <end position="206"/>
    </location>
</feature>
<dbReference type="EMBL" id="KN839878">
    <property type="protein sequence ID" value="KIJ59995.1"/>
    <property type="molecule type" value="Genomic_DNA"/>
</dbReference>
<sequence length="401" mass="45309">MGSVWDDIPGLVDANSSSRPAQNIPPPPGATMLSNGQAPFGAPTSMPQYPWGATFPGHGSSMPYPYPSHPTHPTHPNNNSQFHSPQDPYDIWRQQGAQAYQQLSMPSPYIPSQPPLTEREPHDQFAPLRRTRSQSAAATPSSRMRANTANRHSPWPSQGELSPLFDHPSTRPTMESFASYPTNMHTPSSTLSRSTTTSGYPPEMYRGRPTGWRRDFKFRSGLASMFRTKSSSTHVLSESMDSAKLNLHPFLRPEKSNPPTIYDLRRDPFTLVFRELDRPPSAIEMSHSVTYPPTQFMRLYHSRLPWYIDIAANGAPYISLADFFQQLFGALDRKIAKADFYNDDLDDADRHTLSRAWLERCRDDADKMQGVKRIDFLRGKIMFEGLVRGKNGMWHLKTAAE</sequence>